<dbReference type="InterPro" id="IPR032595">
    <property type="entry name" value="DUF4905"/>
</dbReference>
<dbReference type="RefSeq" id="WP_338393644.1">
    <property type="nucleotide sequence ID" value="NZ_AP025314.1"/>
</dbReference>
<dbReference type="KEGG" id="fax:FUAX_08120"/>
<name>A0AAU9DC30_9BACT</name>
<dbReference type="Pfam" id="PF16248">
    <property type="entry name" value="DUF4905"/>
    <property type="match status" value="1"/>
</dbReference>
<evidence type="ECO:0000313" key="1">
    <source>
        <dbReference type="EMBL" id="BDD08380.1"/>
    </source>
</evidence>
<dbReference type="Proteomes" id="UP001348817">
    <property type="component" value="Chromosome"/>
</dbReference>
<accession>A0AAU9DC30</accession>
<proteinExistence type="predicted"/>
<dbReference type="AlphaFoldDB" id="A0AAU9DC30"/>
<reference evidence="1 2" key="1">
    <citation type="submission" date="2021-12" db="EMBL/GenBank/DDBJ databases">
        <title>Genome sequencing of bacteria with rrn-lacking chromosome and rrn-plasmid.</title>
        <authorList>
            <person name="Anda M."/>
            <person name="Iwasaki W."/>
        </authorList>
    </citation>
    <scope>NUCLEOTIDE SEQUENCE [LARGE SCALE GENOMIC DNA]</scope>
    <source>
        <strain evidence="1 2">DSM 100852</strain>
    </source>
</reference>
<keyword evidence="2" id="KW-1185">Reference proteome</keyword>
<gene>
    <name evidence="1" type="ORF">FUAX_08120</name>
</gene>
<evidence type="ECO:0000313" key="2">
    <source>
        <dbReference type="Proteomes" id="UP001348817"/>
    </source>
</evidence>
<dbReference type="EMBL" id="AP025314">
    <property type="protein sequence ID" value="BDD08380.1"/>
    <property type="molecule type" value="Genomic_DNA"/>
</dbReference>
<protein>
    <recommendedName>
        <fullName evidence="3">DUF4905 domain-containing protein</fullName>
    </recommendedName>
</protein>
<evidence type="ECO:0008006" key="3">
    <source>
        <dbReference type="Google" id="ProtNLM"/>
    </source>
</evidence>
<sequence>MLKEYPFEGKIWKSLADPYGSRLALEIRDEENRQTYYAVIDAEKNDLVGESVSLEEEWWTGLSGISGDTLLVHTYEGRSNPDYQTLYAINILTGEISWEADKFVLSACDRDFAYGFVLSEGERHFGKIKLDSGEYTALENEGRPAEADPQWRFATRYEEEDTHFETVKAFFRQKKGVEAVRCFEYFENEKAVAISYYLKKDAELENRLLLMTLTGEEIFDQELDTGKGVASDTFFLFGDSSIFYIRHKSNLCVYDLDNLP</sequence>
<organism evidence="1 2">
    <name type="scientific">Fulvitalea axinellae</name>
    <dbReference type="NCBI Taxonomy" id="1182444"/>
    <lineage>
        <taxon>Bacteria</taxon>
        <taxon>Pseudomonadati</taxon>
        <taxon>Bacteroidota</taxon>
        <taxon>Cytophagia</taxon>
        <taxon>Cytophagales</taxon>
        <taxon>Persicobacteraceae</taxon>
        <taxon>Fulvitalea</taxon>
    </lineage>
</organism>